<evidence type="ECO:0000256" key="4">
    <source>
        <dbReference type="ARBA" id="ARBA00023136"/>
    </source>
</evidence>
<keyword evidence="8" id="KW-1185">Reference proteome</keyword>
<dbReference type="EMBL" id="KI271588">
    <property type="protein sequence ID" value="ERL65237.1"/>
    <property type="molecule type" value="Genomic_DNA"/>
</dbReference>
<protein>
    <recommendedName>
        <fullName evidence="6">ABC-2 type transporter transmembrane domain-containing protein</fullName>
    </recommendedName>
</protein>
<dbReference type="InterPro" id="IPR013525">
    <property type="entry name" value="ABC2_TM"/>
</dbReference>
<feature type="transmembrane region" description="Helical" evidence="5">
    <location>
        <begin position="21"/>
        <end position="39"/>
    </location>
</feature>
<dbReference type="HOGENOM" id="CLU_039483_5_2_9"/>
<comment type="subcellular location">
    <subcellularLocation>
        <location evidence="1">Membrane</location>
        <topology evidence="1">Multi-pass membrane protein</topology>
    </subcellularLocation>
</comment>
<gene>
    <name evidence="7" type="ORF">L248_2912</name>
</gene>
<dbReference type="eggNOG" id="COG0842">
    <property type="taxonomic scope" value="Bacteria"/>
</dbReference>
<accession>U4TUY6</accession>
<name>U4TUY6_9LACO</name>
<organism evidence="7 8">
    <name type="scientific">Schleiferilactobacillus shenzhenensis LY-73</name>
    <dbReference type="NCBI Taxonomy" id="1231336"/>
    <lineage>
        <taxon>Bacteria</taxon>
        <taxon>Bacillati</taxon>
        <taxon>Bacillota</taxon>
        <taxon>Bacilli</taxon>
        <taxon>Lactobacillales</taxon>
        <taxon>Lactobacillaceae</taxon>
        <taxon>Schleiferilactobacillus</taxon>
    </lineage>
</organism>
<dbReference type="PANTHER" id="PTHR43229:SF6">
    <property type="entry name" value="ABC-TYPE MULTIDRUG TRANSPORT SYSTEM, PERMEASE COMPONENT"/>
    <property type="match status" value="1"/>
</dbReference>
<sequence length="257" mass="28478">MFNQLKFDLRRHFLRNSTYTFFTILMPMGFYLLFTKVMIQGSAAELATFAKTYLSSMTLYSLTINALFGVASILHEDRESRFVTRLSLTPAGTMPYYLSISTLVVLMNALSVLLLELAAIVINGVALSPLQMLGSIVIAVLASLPLIALGVLYSYAPSQQTLSVMANLTAFPMAIISGLWWPISMLPSWAQHIGKLMPTYFGNDLLTRFLQQQSLPVRDMMGLAAWLILLGGLLVGGTLLRHRRMMGEKFNGRKVAA</sequence>
<feature type="transmembrane region" description="Helical" evidence="5">
    <location>
        <begin position="220"/>
        <end position="240"/>
    </location>
</feature>
<dbReference type="PANTHER" id="PTHR43229">
    <property type="entry name" value="NODULATION PROTEIN J"/>
    <property type="match status" value="1"/>
</dbReference>
<dbReference type="Proteomes" id="UP000030647">
    <property type="component" value="Unassembled WGS sequence"/>
</dbReference>
<dbReference type="STRING" id="1231336.L248_2912"/>
<evidence type="ECO:0000256" key="5">
    <source>
        <dbReference type="SAM" id="Phobius"/>
    </source>
</evidence>
<feature type="domain" description="ABC-2 type transporter transmembrane" evidence="6">
    <location>
        <begin position="12"/>
        <end position="206"/>
    </location>
</feature>
<evidence type="ECO:0000256" key="3">
    <source>
        <dbReference type="ARBA" id="ARBA00022989"/>
    </source>
</evidence>
<feature type="transmembrane region" description="Helical" evidence="5">
    <location>
        <begin position="96"/>
        <end position="126"/>
    </location>
</feature>
<dbReference type="GO" id="GO:0016020">
    <property type="term" value="C:membrane"/>
    <property type="evidence" value="ECO:0007669"/>
    <property type="project" value="UniProtKB-SubCell"/>
</dbReference>
<evidence type="ECO:0000256" key="1">
    <source>
        <dbReference type="ARBA" id="ARBA00004141"/>
    </source>
</evidence>
<reference evidence="8" key="1">
    <citation type="journal article" date="2013" name="Genome Announc.">
        <title>Whole-Genome Sequencing of Lactobacillus shenzhenensis Strain LY-73T.</title>
        <authorList>
            <person name="Lin Z."/>
            <person name="Liu Z."/>
            <person name="Yang R."/>
            <person name="Zou Y."/>
            <person name="Wan D."/>
            <person name="Chen J."/>
            <person name="Guo M."/>
            <person name="Zhao J."/>
            <person name="Fang C."/>
            <person name="Yang R."/>
            <person name="Liu F."/>
        </authorList>
    </citation>
    <scope>NUCLEOTIDE SEQUENCE [LARGE SCALE GENOMIC DNA]</scope>
    <source>
        <strain evidence="8">LY-73</strain>
    </source>
</reference>
<dbReference type="GO" id="GO:0140359">
    <property type="term" value="F:ABC-type transporter activity"/>
    <property type="evidence" value="ECO:0007669"/>
    <property type="project" value="InterPro"/>
</dbReference>
<keyword evidence="2 5" id="KW-0812">Transmembrane</keyword>
<feature type="transmembrane region" description="Helical" evidence="5">
    <location>
        <begin position="162"/>
        <end position="183"/>
    </location>
</feature>
<dbReference type="AlphaFoldDB" id="U4TUY6"/>
<dbReference type="InterPro" id="IPR051784">
    <property type="entry name" value="Nod_factor_ABC_transporter"/>
</dbReference>
<proteinExistence type="predicted"/>
<evidence type="ECO:0000313" key="8">
    <source>
        <dbReference type="Proteomes" id="UP000030647"/>
    </source>
</evidence>
<evidence type="ECO:0000256" key="2">
    <source>
        <dbReference type="ARBA" id="ARBA00022692"/>
    </source>
</evidence>
<keyword evidence="3 5" id="KW-1133">Transmembrane helix</keyword>
<evidence type="ECO:0000313" key="7">
    <source>
        <dbReference type="EMBL" id="ERL65237.1"/>
    </source>
</evidence>
<feature type="transmembrane region" description="Helical" evidence="5">
    <location>
        <begin position="132"/>
        <end position="155"/>
    </location>
</feature>
<keyword evidence="4 5" id="KW-0472">Membrane</keyword>
<dbReference type="Pfam" id="PF01061">
    <property type="entry name" value="ABC2_membrane"/>
    <property type="match status" value="1"/>
</dbReference>
<feature type="transmembrane region" description="Helical" evidence="5">
    <location>
        <begin position="59"/>
        <end position="75"/>
    </location>
</feature>
<evidence type="ECO:0000259" key="6">
    <source>
        <dbReference type="Pfam" id="PF01061"/>
    </source>
</evidence>